<dbReference type="Gene3D" id="2.40.160.20">
    <property type="match status" value="1"/>
</dbReference>
<accession>A0A399F4V6</accession>
<comment type="caution">
    <text evidence="1">The sequence shown here is derived from an EMBL/GenBank/DDBJ whole genome shotgun (WGS) entry which is preliminary data.</text>
</comment>
<dbReference type="Proteomes" id="UP000266178">
    <property type="component" value="Unassembled WGS sequence"/>
</dbReference>
<dbReference type="AlphaFoldDB" id="A0A399F4V6"/>
<organism evidence="1 2">
    <name type="scientific">Meiothermus granaticius NBRC 107808</name>
    <dbReference type="NCBI Taxonomy" id="1227551"/>
    <lineage>
        <taxon>Bacteria</taxon>
        <taxon>Thermotogati</taxon>
        <taxon>Deinococcota</taxon>
        <taxon>Deinococci</taxon>
        <taxon>Thermales</taxon>
        <taxon>Thermaceae</taxon>
        <taxon>Meiothermus</taxon>
    </lineage>
</organism>
<proteinExistence type="predicted"/>
<dbReference type="EMBL" id="QWLB01000051">
    <property type="protein sequence ID" value="RIH91238.1"/>
    <property type="molecule type" value="Genomic_DNA"/>
</dbReference>
<dbReference type="SUPFAM" id="SSF56925">
    <property type="entry name" value="OMPA-like"/>
    <property type="match status" value="1"/>
</dbReference>
<gene>
    <name evidence="1" type="ORF">Mgrana_02855</name>
</gene>
<protein>
    <recommendedName>
        <fullName evidence="3">Outer membrane protein beta-barrel domain protein</fullName>
    </recommendedName>
</protein>
<keyword evidence="2" id="KW-1185">Reference proteome</keyword>
<evidence type="ECO:0000313" key="2">
    <source>
        <dbReference type="Proteomes" id="UP000266178"/>
    </source>
</evidence>
<reference evidence="1 2" key="1">
    <citation type="submission" date="2018-08" db="EMBL/GenBank/DDBJ databases">
        <title>Meiothermus granaticius genome AF-68 sequencing project.</title>
        <authorList>
            <person name="Da Costa M.S."/>
            <person name="Albuquerque L."/>
            <person name="Raposo P."/>
            <person name="Froufe H.J.C."/>
            <person name="Barroso C.S."/>
            <person name="Egas C."/>
        </authorList>
    </citation>
    <scope>NUCLEOTIDE SEQUENCE [LARGE SCALE GENOMIC DNA]</scope>
    <source>
        <strain evidence="1 2">AF-68</strain>
    </source>
</reference>
<sequence>MIEPMKRWWILLAVFLGLTAFAQTPRPFAGASLNFQWINGIGLTGLLLQGGAYDLLDQATLRGSVGLGLSPTNYLELGLDALLPLDTGRLSPYLGAGLGYLNVGGTGFVGLRGILGVDYGTTREIHLTGEVLPTLYLVNGGAAFGIQLRFGVNRLF</sequence>
<name>A0A399F4V6_9DEIN</name>
<evidence type="ECO:0000313" key="1">
    <source>
        <dbReference type="EMBL" id="RIH91238.1"/>
    </source>
</evidence>
<dbReference type="InterPro" id="IPR011250">
    <property type="entry name" value="OMP/PagP_B-barrel"/>
</dbReference>
<evidence type="ECO:0008006" key="3">
    <source>
        <dbReference type="Google" id="ProtNLM"/>
    </source>
</evidence>